<organism evidence="1 2">
    <name type="scientific">Phlebia brevispora</name>
    <dbReference type="NCBI Taxonomy" id="194682"/>
    <lineage>
        <taxon>Eukaryota</taxon>
        <taxon>Fungi</taxon>
        <taxon>Dikarya</taxon>
        <taxon>Basidiomycota</taxon>
        <taxon>Agaricomycotina</taxon>
        <taxon>Agaricomycetes</taxon>
        <taxon>Polyporales</taxon>
        <taxon>Meruliaceae</taxon>
        <taxon>Phlebia</taxon>
    </lineage>
</organism>
<evidence type="ECO:0000313" key="1">
    <source>
        <dbReference type="EMBL" id="KAJ3552749.1"/>
    </source>
</evidence>
<sequence>MFPYPGNQQGAYPPPNGPPNSGGSSYGTPQMGFPSPGFPSPQPSSTPGYSPSYAPSYTSPIPPADGGYGFQLCPYSSCSGGANGMVPQTWSARTMKSPDVIQGIEPEMEADLGMTQRRDPDALPPSNAFELVMYWLHNLLAALAGGNAVFAVKAGLLTVILSLPYYIKGAAHFAYNQHFVWGIFMGQLTLARFRGDTTFGLVARVFSTFFGGIVGMITWYISTGSGRGDAYGLAAVTAVCFPFFFYVRLYWPGPPMTNLIVRFPFLRFLCDFGPGHRFFLARYAFPCGFPLLRMECGMASVRSRDGWSDSSIVRPSVCDADERKELTPLFRSLASFLPPSNTLRAYQRRMMSTTVAEIGAVYCSVVSFANTQHSYELDRGTIIQSLIAIRLKLKRSLVLRTNIVYEFSLRGKWPAQRYQKILEIQLQLAYLLSHLMSVVEHLEPAWRRAFLRRTRFLDADFQGDVLAVISMISTSLRTGHPLPQITPCPLVDRYMQYTHGLNVIRQEADDDYGLPRTMTIDTLANEQYLECARRCFSVGCTTAFGIVSRLDRLMVATKELVGEQFHIHGVGLPPQGSSRPASARFSYYFGHFRMAIDTDVGTSDDSGFKVLLRAFAMIIVSEIGDKTFLIAAILAMRHPRMVVFAGAFGSLVAMSVLSAALGHILPTLIPKRWTQALAAVLFIVFGLKMLQEAKEMKGGSDKIREEMKEAEEEIEGDDATRDATANGAAPIPLEEIEEGGRAMPAEGVRHARSRSQSISQARVLIEKSRDYCSMLMGPRFTQAFILTFLGEWGDRSQISTIALGAAHNVLASVIGGRYISTKISVKHVTLAGSGLFLLFGVIYLYEAFLTIDIDVSDISYHA</sequence>
<protein>
    <submittedName>
        <fullName evidence="1">Uncharacterized protein</fullName>
    </submittedName>
</protein>
<reference evidence="1" key="1">
    <citation type="submission" date="2022-07" db="EMBL/GenBank/DDBJ databases">
        <title>Genome Sequence of Phlebia brevispora.</title>
        <authorList>
            <person name="Buettner E."/>
        </authorList>
    </citation>
    <scope>NUCLEOTIDE SEQUENCE</scope>
    <source>
        <strain evidence="1">MPL23</strain>
    </source>
</reference>
<comment type="caution">
    <text evidence="1">The sequence shown here is derived from an EMBL/GenBank/DDBJ whole genome shotgun (WGS) entry which is preliminary data.</text>
</comment>
<keyword evidence="2" id="KW-1185">Reference proteome</keyword>
<proteinExistence type="predicted"/>
<dbReference type="Proteomes" id="UP001148662">
    <property type="component" value="Unassembled WGS sequence"/>
</dbReference>
<gene>
    <name evidence="1" type="ORF">NM688_g3988</name>
</gene>
<dbReference type="EMBL" id="JANHOG010000622">
    <property type="protein sequence ID" value="KAJ3552749.1"/>
    <property type="molecule type" value="Genomic_DNA"/>
</dbReference>
<accession>A0ACC1T499</accession>
<evidence type="ECO:0000313" key="2">
    <source>
        <dbReference type="Proteomes" id="UP001148662"/>
    </source>
</evidence>
<name>A0ACC1T499_9APHY</name>